<evidence type="ECO:0008006" key="3">
    <source>
        <dbReference type="Google" id="ProtNLM"/>
    </source>
</evidence>
<organism evidence="1 2">
    <name type="scientific">Pseudooceanicola batsensis (strain ATCC BAA-863 / DSM 15984 / KCTC 12145 / HTCC2597)</name>
    <name type="common">Oceanicola batsensis</name>
    <dbReference type="NCBI Taxonomy" id="252305"/>
    <lineage>
        <taxon>Bacteria</taxon>
        <taxon>Pseudomonadati</taxon>
        <taxon>Pseudomonadota</taxon>
        <taxon>Alphaproteobacteria</taxon>
        <taxon>Rhodobacterales</taxon>
        <taxon>Paracoccaceae</taxon>
        <taxon>Pseudooceanicola</taxon>
    </lineage>
</organism>
<dbReference type="InterPro" id="IPR011659">
    <property type="entry name" value="WD40"/>
</dbReference>
<gene>
    <name evidence="1" type="ORF">OB2597_06070</name>
</gene>
<evidence type="ECO:0000313" key="1">
    <source>
        <dbReference type="EMBL" id="EAQ04826.1"/>
    </source>
</evidence>
<dbReference type="Gene3D" id="2.130.10.10">
    <property type="entry name" value="YVTN repeat-like/Quinoprotein amine dehydrogenase"/>
    <property type="match status" value="1"/>
</dbReference>
<dbReference type="InterPro" id="IPR015943">
    <property type="entry name" value="WD40/YVTN_repeat-like_dom_sf"/>
</dbReference>
<name>A3TT49_PSEBH</name>
<protein>
    <recommendedName>
        <fullName evidence="3">Oligogalacturonate lyase domain-containing protein</fullName>
    </recommendedName>
</protein>
<dbReference type="HOGENOM" id="CLU_773467_0_0_5"/>
<proteinExistence type="predicted"/>
<keyword evidence="2" id="KW-1185">Reference proteome</keyword>
<comment type="caution">
    <text evidence="1">The sequence shown here is derived from an EMBL/GenBank/DDBJ whole genome shotgun (WGS) entry which is preliminary data.</text>
</comment>
<dbReference type="OrthoDB" id="8432779at2"/>
<dbReference type="SUPFAM" id="SSF82171">
    <property type="entry name" value="DPP6 N-terminal domain-like"/>
    <property type="match status" value="1"/>
</dbReference>
<evidence type="ECO:0000313" key="2">
    <source>
        <dbReference type="Proteomes" id="UP000004318"/>
    </source>
</evidence>
<dbReference type="EMBL" id="AAMO01000001">
    <property type="protein sequence ID" value="EAQ04826.1"/>
    <property type="molecule type" value="Genomic_DNA"/>
</dbReference>
<dbReference type="Pfam" id="PF07676">
    <property type="entry name" value="PD40"/>
    <property type="match status" value="1"/>
</dbReference>
<dbReference type="eggNOG" id="COG0823">
    <property type="taxonomic scope" value="Bacteria"/>
</dbReference>
<accession>A3TT49</accession>
<reference evidence="1 2" key="1">
    <citation type="journal article" date="2010" name="J. Bacteriol.">
        <title>Genome sequences of Oceanicola granulosus HTCC2516(T) and Oceanicola batsensis HTCC2597(TDelta).</title>
        <authorList>
            <person name="Thrash J.C."/>
            <person name="Cho J.C."/>
            <person name="Vergin K.L."/>
            <person name="Giovannoni S.J."/>
        </authorList>
    </citation>
    <scope>NUCLEOTIDE SEQUENCE [LARGE SCALE GENOMIC DNA]</scope>
    <source>
        <strain evidence="2">ATCC BAA-863 / DSM 15984 / KCTC 12145 / HTCC2597</strain>
    </source>
</reference>
<dbReference type="RefSeq" id="WP_009805443.1">
    <property type="nucleotide sequence ID" value="NZ_CH724131.1"/>
</dbReference>
<sequence>MTRPTLESESRIVGETDRVTIRQVTDHPSIHHHPFFFVDAWDAAMAFLVLISHRTGKPQVYIEREAGAGLIRLTDEPALAEWSVIPSRDGRWIYYVAGQEGKRVSPRDGTVEVLAHFDSTEMREAGMVGAAMGTTALSASGRYWAVPVKAGKVSQFWMIDTEAESAGVFLEAPTIGHPQFCPDDEDLILYAGPMTDRVWVTDRAGNNRRIFRREHDLQWITHEVWRPGHRTVLFVDWPNGMGEIDPDSGAVVPITDFPVWHGAPDATGKRLVCDTNFPDRGLHQLDLSGAFAPSFLTEPKATSQGAHWAHPFPYNNGPVKVHAPQHTHPHPRFSPDGRRIVYTSDASGFAQVFVATLS</sequence>
<dbReference type="STRING" id="252305.OB2597_06070"/>
<dbReference type="AlphaFoldDB" id="A3TT49"/>
<dbReference type="Proteomes" id="UP000004318">
    <property type="component" value="Unassembled WGS sequence"/>
</dbReference>